<dbReference type="EMBL" id="BHYK01000020">
    <property type="protein sequence ID" value="GCD11661.1"/>
    <property type="molecule type" value="Genomic_DNA"/>
</dbReference>
<reference evidence="1 2" key="1">
    <citation type="submission" date="2018-11" db="EMBL/GenBank/DDBJ databases">
        <title>Genome sequencing and assembly of Clostridium tagluense strain A121.</title>
        <authorList>
            <person name="Murakami T."/>
            <person name="Segawa T."/>
            <person name="Shcherbakova V.A."/>
            <person name="Mori H."/>
            <person name="Yoshimura Y."/>
        </authorList>
    </citation>
    <scope>NUCLEOTIDE SEQUENCE [LARGE SCALE GENOMIC DNA]</scope>
    <source>
        <strain evidence="1 2">A121</strain>
    </source>
</reference>
<dbReference type="InterPro" id="IPR027417">
    <property type="entry name" value="P-loop_NTPase"/>
</dbReference>
<evidence type="ECO:0000313" key="1">
    <source>
        <dbReference type="EMBL" id="GCD11661.1"/>
    </source>
</evidence>
<dbReference type="RefSeq" id="WP_125003663.1">
    <property type="nucleotide sequence ID" value="NZ_BHYK01000020.1"/>
</dbReference>
<evidence type="ECO:0000313" key="2">
    <source>
        <dbReference type="Proteomes" id="UP000287872"/>
    </source>
</evidence>
<dbReference type="SUPFAM" id="SSF52540">
    <property type="entry name" value="P-loop containing nucleoside triphosphate hydrolases"/>
    <property type="match status" value="2"/>
</dbReference>
<name>A0A401UQ70_9CLOT</name>
<comment type="caution">
    <text evidence="1">The sequence shown here is derived from an EMBL/GenBank/DDBJ whole genome shotgun (WGS) entry which is preliminary data.</text>
</comment>
<organism evidence="1 2">
    <name type="scientific">Clostridium tagluense</name>
    <dbReference type="NCBI Taxonomy" id="360422"/>
    <lineage>
        <taxon>Bacteria</taxon>
        <taxon>Bacillati</taxon>
        <taxon>Bacillota</taxon>
        <taxon>Clostridia</taxon>
        <taxon>Eubacteriales</taxon>
        <taxon>Clostridiaceae</taxon>
        <taxon>Clostridium</taxon>
    </lineage>
</organism>
<sequence length="1118" mass="130832">MNDIVKITDDNNYSINVKNDYTNPQIINSYYPTFRNLKLLEKFLTMIHKDDGGSIILSGAYGTGKSYFTSVLMNILDNDFSIKNYTNFLKRADKIYDINEILQRFLNKKYFIVFFEENVSEFSKGLLLGINQSAKRAKVNLNLSTHYEIIEKKLMSWKTEYPETYQSFITKIEKRIGKERFFTSLHKRENDAIKIFSTIYSQLFSGEKFAPLEKVIKIKELLSEVEMSVKKIGYDGVIYLFDEFGRYLETNINKIDVKEIQDMAEYCNEENGSTVILITHKDIFQYGIKLDNRSEIDEWEKVSGRFLKEHLIYEKVNILEILENILQKENYLEYRHNNIGEFETKEELLGKLKITNDTASNITEKFYPMDYITVNILPDLSQKLAQNERTLFAFICGDEENSLKNRNEHFVSLAEIYDYFEENLRLLAHDSNEYKIYIHSKNMLSRLKDEEKEKIRFIKSIAIIYIYNKFADIEPTPAVLRYVMGKSDISEIEEQLKEKNLISYRRHSNHYKIVEDIDVNVDKEVLDYIEKNLSNFNPIETLESNLKKEVYYPLKYNDKNKINRYFGQYYLDASDVSRLSKIENIYEDGKIIYVTNIEDNKDYLEIVDKLKAENFIVIFNKNGKHLDIMGNLRELEAIDRMITIDENYSKDGILKQEIQSYKKEIKVILSKKIKEYFGETINLLETTDSYLAKKYSKYFPVNYELINKHNLSFPMKKARLDILKKILNKECLGEEYFNDTKAESSVARILIKNQNLYVDEKLSIEKSTYAKLVNEIVNKIKKQKISLKDLYESYCSNKGAYGIRKGIFTFILGIVIVDNYEEISITSSGTKNELNIELSLLDLIEKTPEKFDIAYYPISDAEVSYMKELENIFEPFISNKDEKIYNRVLGGIKNYILSLPRFMTGIYLKNYKGLDKILRGIFSINSGREFLLKDIPGAYKTKDYKQICQELYNDITNFESSKKEFINLLAEETVEALGYKGSSLKKVIVELKKGDTNNDIIDLLITVEDKEETEILSLLTQRLKGYNYENWRNEKDISEYKELLQKEFNSFSNQTNTGKEGLLKIIVDGEERVFHMSGNETVLGKMLQSKLESTLKNMGTSVSEIEKKKILAKILLGI</sequence>
<accession>A0A401UQ70</accession>
<dbReference type="Proteomes" id="UP000287872">
    <property type="component" value="Unassembled WGS sequence"/>
</dbReference>
<protein>
    <submittedName>
        <fullName evidence="1">Uncharacterized protein</fullName>
    </submittedName>
</protein>
<dbReference type="OrthoDB" id="856045at2"/>
<proteinExistence type="predicted"/>
<gene>
    <name evidence="1" type="ORF">Ctaglu_32840</name>
</gene>
<dbReference type="AlphaFoldDB" id="A0A401UQ70"/>
<keyword evidence="2" id="KW-1185">Reference proteome</keyword>